<dbReference type="InterPro" id="IPR036322">
    <property type="entry name" value="WD40_repeat_dom_sf"/>
</dbReference>
<dbReference type="SUPFAM" id="SSF50978">
    <property type="entry name" value="WD40 repeat-like"/>
    <property type="match status" value="1"/>
</dbReference>
<dbReference type="InterPro" id="IPR015943">
    <property type="entry name" value="WD40/YVTN_repeat-like_dom_sf"/>
</dbReference>
<dbReference type="Pfam" id="PF00400">
    <property type="entry name" value="WD40"/>
    <property type="match status" value="5"/>
</dbReference>
<dbReference type="PROSITE" id="PS50082">
    <property type="entry name" value="WD_REPEATS_2"/>
    <property type="match status" value="4"/>
</dbReference>
<reference evidence="5 6" key="1">
    <citation type="submission" date="2014-11" db="EMBL/GenBank/DDBJ databases">
        <title>Symbiosis island explosion on the genome of extra-slow-growing strains of soybean bradyrhizobia with massive insertion sequences.</title>
        <authorList>
            <person name="Iida T."/>
            <person name="Minamisawa K."/>
        </authorList>
    </citation>
    <scope>NUCLEOTIDE SEQUENCE [LARGE SCALE GENOMIC DNA]</scope>
    <source>
        <strain evidence="5 6">NK6</strain>
    </source>
</reference>
<evidence type="ECO:0000313" key="6">
    <source>
        <dbReference type="Proteomes" id="UP000063308"/>
    </source>
</evidence>
<dbReference type="CDD" id="cd00200">
    <property type="entry name" value="WD40"/>
    <property type="match status" value="1"/>
</dbReference>
<dbReference type="InterPro" id="IPR035897">
    <property type="entry name" value="Toll_tir_struct_dom_sf"/>
</dbReference>
<keyword evidence="4" id="KW-0472">Membrane</keyword>
<sequence>MRMSSYDYDAFLSYRRRDATRLAQWIRRRLQRFRIPPEILRELSSERRELHERTPRIWLDTSYEKSSDDFLVKKIFPALDNSARLIVILTPAALEQVYGREGEAHENWLVREVDHFLGSAAADQASRPIDVIFGPGATEGKYPGRLSEKPRWDWIDFRSFSSWRLRTFTGELDDGLIKLVAALYEVPDRFLPILRREERRERNRRTVVAAFGALTIFALITALAIWGLIQQENAAGALANRARLSTRLSAEELQRKDPDRALAIALAGVETPDLAKTDRPIIAESITAVANSMANQPFAGTLREHADAVRETSLNADGTSAISVGADGKAIFWVSHNGQSLRPAKLTTLAGDVFAIARATSVVASGSPSGRIQLWKPESPDVSAKPIEFGESLAALTFSDDGRLIGALGAAGKIAVWSFEKNDFLWVAPSLTPSASTITFGPNCGCLVVGTSTGTLLVWSFDRKEPVILPASGKVTQAVIDRNGTLVFVTDDNKAWLTSAPSWPAPQNIAQHDRTITSVAISPEGRLIVTASMDGIARLYDVASRIGWMRIRPGTDVAVTNVTFSPDGNTVVFGRGDGILSAWDVSDSTADPIETMELRGHSAAVLDVEFSADGNWIASSSIDRTVRLWRPNTARQPQVFLAHQGAAFHASSNNGRYLITGGGPDKKVELRIGPNWVPTKSILLKDEPSALAVTDDGSRAFIGTMKGDVLQWDVASTAITTISQGNGVVGSMATAPNGSTLAAIGIGARVQVCALDTPLAHCDTIPLGPREWGYNVAFSWDGRWLGATSGIEGERGSARIWDLETKTAKVLVGHTERVSQIFFDRSSKRAITASWDGTARIWDISSGREIVRLSEPKGRLSTAGFSADGEWVATCFNNQTLRLWRIPKAIGSQSKPLLLDAGASVLVSDNVPIAQILFGFGSNLLAGSLQDGKIDLWHVPDGTLRAVLESNGAPFQNMLFHQTGQITAVSQSGRLLSWVVPPALALTDARLLPAARSVLPLSGALVGKVDKNTSDRSDSAPRCAFLAEHNIGLPPHSLSGASRARTPLTIPAECTSASLGKRRLLVEGLTAEAQGDAVTARQKFLSSSAQGEHLAEIGLGDLSFLNGVNGATLGSAFDHYTRALQSDTPHAGSRLGWLLLAGAEIENVVRARTYFEDSSRKGDADGYAGLAWIDERFGKSADDLERAFSNYIRAQNAYERDGDFRFAEDVAQRRAMLARLMDAEKVSDLFVFSRGTLGSSKAVNAR</sequence>
<evidence type="ECO:0000256" key="2">
    <source>
        <dbReference type="ARBA" id="ARBA00022737"/>
    </source>
</evidence>
<proteinExistence type="predicted"/>
<dbReference type="Gene3D" id="3.40.50.10140">
    <property type="entry name" value="Toll/interleukin-1 receptor homology (TIR) domain"/>
    <property type="match status" value="1"/>
</dbReference>
<dbReference type="PROSITE" id="PS00678">
    <property type="entry name" value="WD_REPEATS_1"/>
    <property type="match status" value="1"/>
</dbReference>
<evidence type="ECO:0000256" key="4">
    <source>
        <dbReference type="SAM" id="Phobius"/>
    </source>
</evidence>
<accession>A0A0E3VVA1</accession>
<dbReference type="PROSITE" id="PS50294">
    <property type="entry name" value="WD_REPEATS_REGION"/>
    <property type="match status" value="3"/>
</dbReference>
<name>A0A0E3VVA1_9BRAD</name>
<feature type="transmembrane region" description="Helical" evidence="4">
    <location>
        <begin position="206"/>
        <end position="229"/>
    </location>
</feature>
<keyword evidence="2" id="KW-0677">Repeat</keyword>
<dbReference type="Proteomes" id="UP000063308">
    <property type="component" value="Chromosome"/>
</dbReference>
<dbReference type="InterPro" id="IPR001680">
    <property type="entry name" value="WD40_rpt"/>
</dbReference>
<dbReference type="SUPFAM" id="SSF81901">
    <property type="entry name" value="HCP-like"/>
    <property type="match status" value="1"/>
</dbReference>
<dbReference type="SUPFAM" id="SSF82171">
    <property type="entry name" value="DPP6 N-terminal domain-like"/>
    <property type="match status" value="1"/>
</dbReference>
<keyword evidence="4" id="KW-0812">Transmembrane</keyword>
<dbReference type="SUPFAM" id="SSF52200">
    <property type="entry name" value="Toll/Interleukin receptor TIR domain"/>
    <property type="match status" value="1"/>
</dbReference>
<dbReference type="InterPro" id="IPR011990">
    <property type="entry name" value="TPR-like_helical_dom_sf"/>
</dbReference>
<dbReference type="PANTHER" id="PTHR19879:SF9">
    <property type="entry name" value="TRANSCRIPTION INITIATION FACTOR TFIID SUBUNIT 5"/>
    <property type="match status" value="1"/>
</dbReference>
<dbReference type="Gene3D" id="2.130.10.10">
    <property type="entry name" value="YVTN repeat-like/Quinoprotein amine dehydrogenase"/>
    <property type="match status" value="3"/>
</dbReference>
<dbReference type="InterPro" id="IPR019775">
    <property type="entry name" value="WD40_repeat_CS"/>
</dbReference>
<feature type="repeat" description="WD" evidence="3">
    <location>
        <begin position="598"/>
        <end position="639"/>
    </location>
</feature>
<feature type="repeat" description="WD" evidence="3">
    <location>
        <begin position="509"/>
        <end position="544"/>
    </location>
</feature>
<evidence type="ECO:0000256" key="1">
    <source>
        <dbReference type="ARBA" id="ARBA00022574"/>
    </source>
</evidence>
<evidence type="ECO:0008006" key="7">
    <source>
        <dbReference type="Google" id="ProtNLM"/>
    </source>
</evidence>
<keyword evidence="4" id="KW-1133">Transmembrane helix</keyword>
<feature type="repeat" description="WD" evidence="3">
    <location>
        <begin position="552"/>
        <end position="593"/>
    </location>
</feature>
<protein>
    <recommendedName>
        <fullName evidence="7">TIR domain-containing protein</fullName>
    </recommendedName>
</protein>
<gene>
    <name evidence="5" type="ORF">NK6_5642</name>
</gene>
<keyword evidence="1 3" id="KW-0853">WD repeat</keyword>
<dbReference type="Gene3D" id="1.25.40.10">
    <property type="entry name" value="Tetratricopeptide repeat domain"/>
    <property type="match status" value="1"/>
</dbReference>
<dbReference type="AlphaFoldDB" id="A0A0E3VVA1"/>
<dbReference type="EMBL" id="AP014685">
    <property type="protein sequence ID" value="BAR58800.1"/>
    <property type="molecule type" value="Genomic_DNA"/>
</dbReference>
<dbReference type="SMART" id="SM00320">
    <property type="entry name" value="WD40"/>
    <property type="match status" value="13"/>
</dbReference>
<feature type="repeat" description="WD" evidence="3">
    <location>
        <begin position="811"/>
        <end position="852"/>
    </location>
</feature>
<dbReference type="PANTHER" id="PTHR19879">
    <property type="entry name" value="TRANSCRIPTION INITIATION FACTOR TFIID"/>
    <property type="match status" value="1"/>
</dbReference>
<organism evidence="5 6">
    <name type="scientific">Bradyrhizobium diazoefficiens</name>
    <dbReference type="NCBI Taxonomy" id="1355477"/>
    <lineage>
        <taxon>Bacteria</taxon>
        <taxon>Pseudomonadati</taxon>
        <taxon>Pseudomonadota</taxon>
        <taxon>Alphaproteobacteria</taxon>
        <taxon>Hyphomicrobiales</taxon>
        <taxon>Nitrobacteraceae</taxon>
        <taxon>Bradyrhizobium</taxon>
    </lineage>
</organism>
<evidence type="ECO:0000313" key="5">
    <source>
        <dbReference type="EMBL" id="BAR58800.1"/>
    </source>
</evidence>
<evidence type="ECO:0000256" key="3">
    <source>
        <dbReference type="PROSITE-ProRule" id="PRU00221"/>
    </source>
</evidence>